<evidence type="ECO:0000256" key="4">
    <source>
        <dbReference type="ARBA" id="ARBA00023326"/>
    </source>
</evidence>
<dbReference type="Gene3D" id="2.60.40.10">
    <property type="entry name" value="Immunoglobulins"/>
    <property type="match status" value="3"/>
</dbReference>
<feature type="domain" description="SLH" evidence="5">
    <location>
        <begin position="1342"/>
        <end position="1405"/>
    </location>
</feature>
<dbReference type="PANTHER" id="PTHR47197">
    <property type="entry name" value="PROTEIN NIRF"/>
    <property type="match status" value="1"/>
</dbReference>
<keyword evidence="1" id="KW-0732">Signal</keyword>
<evidence type="ECO:0000313" key="6">
    <source>
        <dbReference type="EMBL" id="BBI35659.1"/>
    </source>
</evidence>
<organism evidence="6 7">
    <name type="scientific">Cohnella abietis</name>
    <dbReference type="NCBI Taxonomy" id="2507935"/>
    <lineage>
        <taxon>Bacteria</taxon>
        <taxon>Bacillati</taxon>
        <taxon>Bacillota</taxon>
        <taxon>Bacilli</taxon>
        <taxon>Bacillales</taxon>
        <taxon>Paenibacillaceae</taxon>
        <taxon>Cohnella</taxon>
    </lineage>
</organism>
<dbReference type="SUPFAM" id="SSF81296">
    <property type="entry name" value="E set domains"/>
    <property type="match status" value="3"/>
</dbReference>
<dbReference type="Proteomes" id="UP000289856">
    <property type="component" value="Chromosome"/>
</dbReference>
<keyword evidence="3" id="KW-0119">Carbohydrate metabolism</keyword>
<dbReference type="InterPro" id="IPR001119">
    <property type="entry name" value="SLH_dom"/>
</dbReference>
<accession>A0A3T1DC38</accession>
<dbReference type="InterPro" id="IPR014756">
    <property type="entry name" value="Ig_E-set"/>
</dbReference>
<dbReference type="Pfam" id="PF00395">
    <property type="entry name" value="SLH"/>
    <property type="match status" value="3"/>
</dbReference>
<keyword evidence="2" id="KW-0136">Cellulose degradation</keyword>
<protein>
    <recommendedName>
        <fullName evidence="5">SLH domain-containing protein</fullName>
    </recommendedName>
</protein>
<keyword evidence="7" id="KW-1185">Reference proteome</keyword>
<reference evidence="6 7" key="1">
    <citation type="submission" date="2019-01" db="EMBL/GenBank/DDBJ databases">
        <title>Complete genome sequence of Cohnella hallensis HS21 isolated from Korean fir (Abies koreana) rhizospheric soil.</title>
        <authorList>
            <person name="Jiang L."/>
            <person name="Kang S.W."/>
            <person name="Kim S."/>
            <person name="Jung J."/>
            <person name="Kim C.Y."/>
            <person name="Kim D.H."/>
            <person name="Kim S.W."/>
            <person name="Lee J."/>
        </authorList>
    </citation>
    <scope>NUCLEOTIDE SEQUENCE [LARGE SCALE GENOMIC DNA]</scope>
    <source>
        <strain evidence="6 7">HS21</strain>
    </source>
</reference>
<feature type="domain" description="SLH" evidence="5">
    <location>
        <begin position="1214"/>
        <end position="1277"/>
    </location>
</feature>
<feature type="domain" description="SLH" evidence="5">
    <location>
        <begin position="1278"/>
        <end position="1338"/>
    </location>
</feature>
<dbReference type="Gene3D" id="2.130.10.10">
    <property type="entry name" value="YVTN repeat-like/Quinoprotein amine dehydrogenase"/>
    <property type="match status" value="4"/>
</dbReference>
<keyword evidence="4" id="KW-0624">Polysaccharide degradation</keyword>
<dbReference type="SUPFAM" id="SSF51004">
    <property type="entry name" value="C-terminal (heme d1) domain of cytochrome cd1-nitrite reductase"/>
    <property type="match status" value="2"/>
</dbReference>
<evidence type="ECO:0000256" key="2">
    <source>
        <dbReference type="ARBA" id="ARBA00023001"/>
    </source>
</evidence>
<dbReference type="InterPro" id="IPR011048">
    <property type="entry name" value="Haem_d1_sf"/>
</dbReference>
<sequence>MTVIDGATNTKTPVQVGVRPTAVVVNPVTNKIYVANEGGNSVTVIDGATDTPTMTVLVGTIPSAVAVNPVTNKIYVTNKISNSVTVIDGATNTPTTVPVGQSPNAVAVNPVTNKIYVANSASNEVTVIDGATDTQTSVAVGHTQSAVAVNPVTNKIYVTNKISNSVTVIDGATDTQTMTVQVGTTPSAVTVNPVTNKIYVANSASNEVTVIDGATHTQTSVAVGHTQSAVAVNPVTNKIYVTNKISNSVTVIDGTDNSTVSVQVGTTPSAVAVNPVTNKIYVSNFGSDTVTVIDGATHTTTPVQGTTPYAVAVNPVTNKIYVANNASNDVTVIDGSNNLTTAVPVGHAQSAIAVNPVTNKIYVADMFSGSVTVIDGTTHTTTSVQTGRNPAAIAVNPVTNKIYVAERYGTVTVIDGATHTTTTLQTGGLPYAVAVNPVTNKIYVANGNRPDVTVIDGATNQTITVQVEEAPYAVAVNPVTNKIYVANMVSGSVTVIDGTNNTTKTVQVGTFPQVVVVNSVTNKIYVANSSSNNVTVINGATDTTTTVPVGATPRYLTLNSVTNKIYAVNFSSDTVTVIDGVTHTTTTVPVGSHPEAVAVNPVTNKIYVTNRDSHNVTVIDDARRTTNPLKVEVLPLPNNKAYGTEATFTFKVTNGYSPYASVVQSVYFQLDTTQGPWVQANPSGSDWTATVSSITYGQHELFVLALEAQGDGVPAGVANAYSFYSVPPNSISPTSASFDIHTGSAGHADVSTTFALNGNTLTSIANGATNLAAGTDYTVSGNTITISKAYLAAQPVGTTRLTFTFSGGATQTLEITVSDSTPTISPTSASFDKYTGSAGHADVSTTLVLNGYNLTSIANGVTNLAAGTDYTVSGSTITISKAYLATKPVGPTSLTFTFVGGTSKTLEITVSDSTPTISPTSASFDKYSPADVSTTLELNGDTLTSIANGATNLAAGTDYTVSGNTITISKAYLAEQLVGMTSLTFTFSGGATQTLAITVSHSSAVRKLVIDVNGSTVDPDSIDTTKPFVAFEVTPKDGAAYVSIPATIVTDFAKKNAAFYFDIKAPFGSYQVPVQLASFIPGLADLLAASRLKSEDISFKMTLIDRSGDQEIQAALADSLPKRKVMGEIVDYQIDIINTNTKQTIGNADKLTKTLTKYIPMPKSMKDMPAQWGAFRYNESRKKFEFVAAKSVQIGGIRYVKINSYFNTPHVIVENAATFTDTLTHWGKSFVELAAAKGLVKGIGDGQFAPNKTVTRAEFTTMLVRALGRGLSIGSAVSYVDVKSGAWYYEEVATAKELGLLDFVSGTSFNPEQPLTREEMASMLAAVVELEELPLTKDFVSLDSYKDIAQADSAYLEDVRLMVKLHIMTGTGANQFSLKGKTTRAQAAVVLIRTLQVLDRIDGYKE</sequence>
<name>A0A3T1DC38_9BACL</name>
<proteinExistence type="predicted"/>
<dbReference type="NCBIfam" id="TIGR02276">
    <property type="entry name" value="beta_rpt_yvtn"/>
    <property type="match status" value="5"/>
</dbReference>
<dbReference type="KEGG" id="cohn:KCTCHS21_50580"/>
<dbReference type="EMBL" id="AP019400">
    <property type="protein sequence ID" value="BBI35659.1"/>
    <property type="molecule type" value="Genomic_DNA"/>
</dbReference>
<dbReference type="InterPro" id="IPR011964">
    <property type="entry name" value="YVTN_b-propeller_repeat"/>
</dbReference>
<dbReference type="PANTHER" id="PTHR47197:SF3">
    <property type="entry name" value="DIHYDRO-HEME D1 DEHYDROGENASE"/>
    <property type="match status" value="1"/>
</dbReference>
<evidence type="ECO:0000256" key="1">
    <source>
        <dbReference type="ARBA" id="ARBA00022729"/>
    </source>
</evidence>
<dbReference type="PROSITE" id="PS51272">
    <property type="entry name" value="SLH"/>
    <property type="match status" value="3"/>
</dbReference>
<evidence type="ECO:0000256" key="3">
    <source>
        <dbReference type="ARBA" id="ARBA00023277"/>
    </source>
</evidence>
<gene>
    <name evidence="6" type="ORF">KCTCHS21_50580</name>
</gene>
<evidence type="ECO:0000259" key="5">
    <source>
        <dbReference type="PROSITE" id="PS51272"/>
    </source>
</evidence>
<dbReference type="Pfam" id="PF03442">
    <property type="entry name" value="CBM_X2"/>
    <property type="match status" value="3"/>
</dbReference>
<evidence type="ECO:0000313" key="7">
    <source>
        <dbReference type="Proteomes" id="UP000289856"/>
    </source>
</evidence>
<dbReference type="GO" id="GO:0030245">
    <property type="term" value="P:cellulose catabolic process"/>
    <property type="evidence" value="ECO:0007669"/>
    <property type="project" value="UniProtKB-KW"/>
</dbReference>
<dbReference type="SMART" id="SM00135">
    <property type="entry name" value="LY"/>
    <property type="match status" value="9"/>
</dbReference>
<dbReference type="SUPFAM" id="SSF63829">
    <property type="entry name" value="Calcium-dependent phosphotriesterase"/>
    <property type="match status" value="1"/>
</dbReference>
<dbReference type="InterPro" id="IPR005102">
    <property type="entry name" value="Carbo-bd_X2"/>
</dbReference>
<dbReference type="InterPro" id="IPR000033">
    <property type="entry name" value="LDLR_classB_rpt"/>
</dbReference>
<dbReference type="InterPro" id="IPR013783">
    <property type="entry name" value="Ig-like_fold"/>
</dbReference>
<dbReference type="InterPro" id="IPR015943">
    <property type="entry name" value="WD40/YVTN_repeat-like_dom_sf"/>
</dbReference>
<dbReference type="InterPro" id="IPR051200">
    <property type="entry name" value="Host-pathogen_enzymatic-act"/>
</dbReference>